<name>A0ABP0G903_CLALP</name>
<feature type="compositionally biased region" description="Basic and acidic residues" evidence="6">
    <location>
        <begin position="295"/>
        <end position="306"/>
    </location>
</feature>
<sequence length="1269" mass="147271">MFRRSQRPHKSLLTDSKSVGDEESNVNDEQNPVSHHPSVADGSKEENLKLELFHQQLPVENKTRLRVKPNRETSFVEVAETSQHVMSEDRRVHHHQPKEATGKMNQKERRKLKKESPKKQHHNERKIHHRLKAYDKSRAFEVAGTSQQVLNEEHRVHHHLRKELNKELDQKERLKLNKESPKKQHRGESKIHHKERLKWVKELLQKQHRGENKSQRGVKPHGENRAIEVAQTSQQALSEKHQVHHHQRKESNDDLDQKVRRKLNKESPEKDHRDESKILSKVKHHGEAPAIEVADTSRHVLSEERRVNHHQHKGESDEINRKPRQKLVKEFPKKQHRGESKSPKSHQGVKPHGENPPFKVADTSRHVLNEKHQVHHHQRKEANDKMDKKERRKLKKESPKKDHRAERKSHRGVKPHGENHANTVAHISQHVLSEKHQVIHHQNKEMNDELDQKERLKWMIELLLHEDHHDENKSHQGVKPHGETPANTVVHTSQRVLSEKHQVHHHQRKELNDELDQKERRKLKKESSKKDHRGESKILSKVKHHGKAPAIEVAEPRQKLVKEFLKKQHRGEKSHQGVKPHGENPPFKVAETSRHVLSEERRVNHHQRKEASDEMDHKPRQKLVKEFPKKQHRGEKNPKSHQGLKPHGANPAFEVAETSRHDLIEDRRVHYHQRKEANDKMDKRERRKLKKEFLNKHLRGESDDFRRKSHQTGKRRHKHSIIVTKTSRHVSSEGNSKHDAISQPQPSSGRVRFEEESSDDLKPPMRKIFLSSIVRDKDQPSTSSAAFVTSLSMPPRSSSIAMTSSQEPSTSSFVGMTSSQVPSTSAFVGMTSSQEPSTSSFVTEQVTPSARSHLAGQRVAVSGTGPHRGIAFVENDPNTGDSRVLPHFFIYIAWILLVATVLTSTVLCALYGMSYGIETCKEWLVSVSVAFLQSVIILEPLKEVLIAYVKVVNNPKLDLRDWIPPLPPSVTPRSHSGDCDAIKRRQDEERSRNRIYRPPSQLRLEITLQDIEEKIRTKRKIKNISLHLIFLVLLFIVTFGQTDRNSFQFGKTVQNMLLDGHREMSSANDVYNWVEFSLADKFSIGRLTHFPDNQLLILTPPTLRQKRVIKGTSCVHSDSAFKYGLSDTNQCKLHYENQFQEKRNHGPTWSRPPTHATKPSHDVYESCWKYSTANTSWLSSYIGDLALFYNPGGYYVTISKLANETRDQVHYLRRFGWIDGYTRFLMLETVLYNVPHRIYCVTMVAIEISNTGNYVVKPQLMFMRSHHVE</sequence>
<comment type="subcellular location">
    <subcellularLocation>
        <location evidence="1">Membrane</location>
        <topology evidence="1">Multi-pass membrane protein</topology>
    </subcellularLocation>
</comment>
<evidence type="ECO:0000256" key="5">
    <source>
        <dbReference type="ARBA" id="ARBA00023136"/>
    </source>
</evidence>
<evidence type="ECO:0000256" key="6">
    <source>
        <dbReference type="SAM" id="MobiDB-lite"/>
    </source>
</evidence>
<feature type="transmembrane region" description="Helical" evidence="7">
    <location>
        <begin position="1024"/>
        <end position="1042"/>
    </location>
</feature>
<comment type="caution">
    <text evidence="9">The sequence shown here is derived from an EMBL/GenBank/DDBJ whole genome shotgun (WGS) entry which is preliminary data.</text>
</comment>
<feature type="region of interest" description="Disordered" evidence="6">
    <location>
        <begin position="1"/>
        <end position="46"/>
    </location>
</feature>
<evidence type="ECO:0000313" key="9">
    <source>
        <dbReference type="EMBL" id="CAK8688282.1"/>
    </source>
</evidence>
<gene>
    <name evidence="9" type="ORF">CVLEPA_LOCUS20305</name>
</gene>
<feature type="compositionally biased region" description="Basic and acidic residues" evidence="6">
    <location>
        <begin position="591"/>
        <end position="602"/>
    </location>
</feature>
<dbReference type="PANTHER" id="PTHR10877">
    <property type="entry name" value="POLYCYSTIN FAMILY MEMBER"/>
    <property type="match status" value="1"/>
</dbReference>
<feature type="compositionally biased region" description="Basic and acidic residues" evidence="6">
    <location>
        <begin position="362"/>
        <end position="372"/>
    </location>
</feature>
<feature type="domain" description="Polycystin" evidence="8">
    <location>
        <begin position="1062"/>
        <end position="1261"/>
    </location>
</feature>
<feature type="compositionally biased region" description="Basic and acidic residues" evidence="6">
    <location>
        <begin position="249"/>
        <end position="278"/>
    </location>
</feature>
<dbReference type="InterPro" id="IPR051223">
    <property type="entry name" value="Polycystin"/>
</dbReference>
<feature type="region of interest" description="Disordered" evidence="6">
    <location>
        <begin position="567"/>
        <end position="652"/>
    </location>
</feature>
<evidence type="ECO:0000256" key="3">
    <source>
        <dbReference type="ARBA" id="ARBA00022692"/>
    </source>
</evidence>
<feature type="compositionally biased region" description="Basic and acidic residues" evidence="6">
    <location>
        <begin position="380"/>
        <end position="389"/>
    </location>
</feature>
<proteinExistence type="inferred from homology"/>
<feature type="compositionally biased region" description="Basic and acidic residues" evidence="6">
    <location>
        <begin position="509"/>
        <end position="538"/>
    </location>
</feature>
<accession>A0ABP0G903</accession>
<feature type="region of interest" description="Disordered" evidence="6">
    <location>
        <begin position="970"/>
        <end position="991"/>
    </location>
</feature>
<feature type="compositionally biased region" description="Basic and acidic residues" evidence="6">
    <location>
        <begin position="975"/>
        <end position="991"/>
    </location>
</feature>
<feature type="compositionally biased region" description="Basic and acidic residues" evidence="6">
    <location>
        <begin position="313"/>
        <end position="342"/>
    </location>
</feature>
<evidence type="ECO:0000256" key="7">
    <source>
        <dbReference type="SAM" id="Phobius"/>
    </source>
</evidence>
<feature type="compositionally biased region" description="Basic and acidic residues" evidence="6">
    <location>
        <begin position="86"/>
        <end position="107"/>
    </location>
</feature>
<feature type="region of interest" description="Disordered" evidence="6">
    <location>
        <begin position="699"/>
        <end position="764"/>
    </location>
</feature>
<reference evidence="9 10" key="1">
    <citation type="submission" date="2024-02" db="EMBL/GenBank/DDBJ databases">
        <authorList>
            <person name="Daric V."/>
            <person name="Darras S."/>
        </authorList>
    </citation>
    <scope>NUCLEOTIDE SEQUENCE [LARGE SCALE GENOMIC DNA]</scope>
</reference>
<evidence type="ECO:0000259" key="8">
    <source>
        <dbReference type="Pfam" id="PF20519"/>
    </source>
</evidence>
<protein>
    <recommendedName>
        <fullName evidence="8">Polycystin domain-containing protein</fullName>
    </recommendedName>
</protein>
<evidence type="ECO:0000313" key="10">
    <source>
        <dbReference type="Proteomes" id="UP001642483"/>
    </source>
</evidence>
<feature type="region of interest" description="Disordered" evidence="6">
    <location>
        <begin position="496"/>
        <end position="553"/>
    </location>
</feature>
<feature type="compositionally biased region" description="Basic and acidic residues" evidence="6">
    <location>
        <begin position="751"/>
        <end position="763"/>
    </location>
</feature>
<keyword evidence="10" id="KW-1185">Reference proteome</keyword>
<dbReference type="EMBL" id="CAWYQH010000108">
    <property type="protein sequence ID" value="CAK8688282.1"/>
    <property type="molecule type" value="Genomic_DNA"/>
</dbReference>
<dbReference type="InterPro" id="IPR046791">
    <property type="entry name" value="Polycystin_dom"/>
</dbReference>
<feature type="compositionally biased region" description="Basic and acidic residues" evidence="6">
    <location>
        <begin position="396"/>
        <end position="405"/>
    </location>
</feature>
<feature type="compositionally biased region" description="Basic and acidic residues" evidence="6">
    <location>
        <begin position="162"/>
        <end position="190"/>
    </location>
</feature>
<dbReference type="PANTHER" id="PTHR10877:SF150">
    <property type="entry name" value="REJ DOMAIN-CONTAINING PROTEIN"/>
    <property type="match status" value="1"/>
</dbReference>
<feature type="region of interest" description="Disordered" evidence="6">
    <location>
        <begin position="149"/>
        <end position="196"/>
    </location>
</feature>
<comment type="similarity">
    <text evidence="2">Belongs to the polycystin family.</text>
</comment>
<feature type="region of interest" description="Disordered" evidence="6">
    <location>
        <begin position="85"/>
        <end position="127"/>
    </location>
</feature>
<evidence type="ECO:0000256" key="4">
    <source>
        <dbReference type="ARBA" id="ARBA00022989"/>
    </source>
</evidence>
<dbReference type="Pfam" id="PF20519">
    <property type="entry name" value="Polycystin_dom"/>
    <property type="match status" value="1"/>
</dbReference>
<feature type="transmembrane region" description="Helical" evidence="7">
    <location>
        <begin position="888"/>
        <end position="917"/>
    </location>
</feature>
<feature type="region of interest" description="Disordered" evidence="6">
    <location>
        <begin position="785"/>
        <end position="845"/>
    </location>
</feature>
<dbReference type="Proteomes" id="UP001642483">
    <property type="component" value="Unassembled WGS sequence"/>
</dbReference>
<evidence type="ECO:0000256" key="1">
    <source>
        <dbReference type="ARBA" id="ARBA00004141"/>
    </source>
</evidence>
<feature type="compositionally biased region" description="Basic residues" evidence="6">
    <location>
        <begin position="1"/>
        <end position="10"/>
    </location>
</feature>
<feature type="compositionally biased region" description="Basic and acidic residues" evidence="6">
    <location>
        <begin position="609"/>
        <end position="638"/>
    </location>
</feature>
<organism evidence="9 10">
    <name type="scientific">Clavelina lepadiformis</name>
    <name type="common">Light-bulb sea squirt</name>
    <name type="synonym">Ascidia lepadiformis</name>
    <dbReference type="NCBI Taxonomy" id="159417"/>
    <lineage>
        <taxon>Eukaryota</taxon>
        <taxon>Metazoa</taxon>
        <taxon>Chordata</taxon>
        <taxon>Tunicata</taxon>
        <taxon>Ascidiacea</taxon>
        <taxon>Aplousobranchia</taxon>
        <taxon>Clavelinidae</taxon>
        <taxon>Clavelina</taxon>
    </lineage>
</organism>
<keyword evidence="4 7" id="KW-1133">Transmembrane helix</keyword>
<feature type="region of interest" description="Disordered" evidence="6">
    <location>
        <begin position="232"/>
        <end position="420"/>
    </location>
</feature>
<feature type="compositionally biased region" description="Basic residues" evidence="6">
    <location>
        <begin position="707"/>
        <end position="720"/>
    </location>
</feature>
<evidence type="ECO:0000256" key="2">
    <source>
        <dbReference type="ARBA" id="ARBA00007200"/>
    </source>
</evidence>
<keyword evidence="5 7" id="KW-0472">Membrane</keyword>
<keyword evidence="3 7" id="KW-0812">Transmembrane</keyword>